<dbReference type="GO" id="GO:0016020">
    <property type="term" value="C:membrane"/>
    <property type="evidence" value="ECO:0007669"/>
    <property type="project" value="InterPro"/>
</dbReference>
<proteinExistence type="predicted"/>
<keyword evidence="2" id="KW-0472">Membrane</keyword>
<sequence>MGLAENELASKRAPNLLCSTLQARFILERQALQKRPLGKEWCVQYFDLILNLHINLLLPLIAIYLQSKKDSWGTARHDETVPFGDIDDPLGSKPGLLTFWQKWKLNADPPKMIDLKSRVIFPLLFLMFNIVYWIWCASAYLMKIRRREQVTLTSTEEPSTIATPVDWRAAPPTQARQHTTSPALCHAA</sequence>
<evidence type="ECO:0000256" key="2">
    <source>
        <dbReference type="SAM" id="Phobius"/>
    </source>
</evidence>
<reference evidence="4" key="1">
    <citation type="journal article" date="2015" name="Nat. Genet.">
        <title>The genome and transcriptome of the zoonotic hookworm Ancylostoma ceylanicum identify infection-specific gene families.</title>
        <authorList>
            <person name="Schwarz E.M."/>
            <person name="Hu Y."/>
            <person name="Antoshechkin I."/>
            <person name="Miller M.M."/>
            <person name="Sternberg P.W."/>
            <person name="Aroian R.V."/>
        </authorList>
    </citation>
    <scope>NUCLEOTIDE SEQUENCE</scope>
    <source>
        <strain evidence="4">HY135</strain>
    </source>
</reference>
<evidence type="ECO:0000313" key="4">
    <source>
        <dbReference type="Proteomes" id="UP000024635"/>
    </source>
</evidence>
<feature type="transmembrane region" description="Helical" evidence="2">
    <location>
        <begin position="119"/>
        <end position="142"/>
    </location>
</feature>
<name>A0A016X069_9BILA</name>
<gene>
    <name evidence="3" type="primary">Acey_s0455.g1765</name>
    <name evidence="3" type="ORF">Y032_0455g1765</name>
</gene>
<evidence type="ECO:0000256" key="1">
    <source>
        <dbReference type="SAM" id="MobiDB-lite"/>
    </source>
</evidence>
<feature type="region of interest" description="Disordered" evidence="1">
    <location>
        <begin position="168"/>
        <end position="188"/>
    </location>
</feature>
<dbReference type="AlphaFoldDB" id="A0A016X069"/>
<protein>
    <recommendedName>
        <fullName evidence="5">Neurotransmitter-gated ion-channel transmembrane domain-containing protein</fullName>
    </recommendedName>
</protein>
<dbReference type="SUPFAM" id="SSF90112">
    <property type="entry name" value="Neurotransmitter-gated ion-channel transmembrane pore"/>
    <property type="match status" value="1"/>
</dbReference>
<evidence type="ECO:0008006" key="5">
    <source>
        <dbReference type="Google" id="ProtNLM"/>
    </source>
</evidence>
<comment type="caution">
    <text evidence="3">The sequence shown here is derived from an EMBL/GenBank/DDBJ whole genome shotgun (WGS) entry which is preliminary data.</text>
</comment>
<accession>A0A016X069</accession>
<dbReference type="OrthoDB" id="8890589at2759"/>
<dbReference type="Proteomes" id="UP000024635">
    <property type="component" value="Unassembled WGS sequence"/>
</dbReference>
<dbReference type="STRING" id="53326.A0A016X069"/>
<keyword evidence="2" id="KW-1133">Transmembrane helix</keyword>
<dbReference type="GO" id="GO:0006811">
    <property type="term" value="P:monoatomic ion transport"/>
    <property type="evidence" value="ECO:0007669"/>
    <property type="project" value="InterPro"/>
</dbReference>
<evidence type="ECO:0000313" key="3">
    <source>
        <dbReference type="EMBL" id="EYC44638.1"/>
    </source>
</evidence>
<organism evidence="3 4">
    <name type="scientific">Ancylostoma ceylanicum</name>
    <dbReference type="NCBI Taxonomy" id="53326"/>
    <lineage>
        <taxon>Eukaryota</taxon>
        <taxon>Metazoa</taxon>
        <taxon>Ecdysozoa</taxon>
        <taxon>Nematoda</taxon>
        <taxon>Chromadorea</taxon>
        <taxon>Rhabditida</taxon>
        <taxon>Rhabditina</taxon>
        <taxon>Rhabditomorpha</taxon>
        <taxon>Strongyloidea</taxon>
        <taxon>Ancylostomatidae</taxon>
        <taxon>Ancylostomatinae</taxon>
        <taxon>Ancylostoma</taxon>
    </lineage>
</organism>
<keyword evidence="2" id="KW-0812">Transmembrane</keyword>
<dbReference type="Gene3D" id="1.20.58.390">
    <property type="entry name" value="Neurotransmitter-gated ion-channel transmembrane domain"/>
    <property type="match status" value="1"/>
</dbReference>
<dbReference type="EMBL" id="JARK01000055">
    <property type="protein sequence ID" value="EYC44638.1"/>
    <property type="molecule type" value="Genomic_DNA"/>
</dbReference>
<dbReference type="InterPro" id="IPR038050">
    <property type="entry name" value="Neuro_actylchol_rec"/>
</dbReference>
<dbReference type="InterPro" id="IPR036719">
    <property type="entry name" value="Neuro-gated_channel_TM_sf"/>
</dbReference>
<keyword evidence="4" id="KW-1185">Reference proteome</keyword>